<reference evidence="2" key="1">
    <citation type="submission" date="2023-03" db="EMBL/GenBank/DDBJ databases">
        <title>Lomoglobus Profundus gen. nov., sp. nov., a novel member of the phylum Verrucomicrobia, isolated from deep-marine sediment of South China Sea.</title>
        <authorList>
            <person name="Ahmad T."/>
            <person name="Ishaq S.E."/>
            <person name="Wang F."/>
        </authorList>
    </citation>
    <scope>NUCLEOTIDE SEQUENCE</scope>
    <source>
        <strain evidence="2">LMO-M01</strain>
    </source>
</reference>
<protein>
    <submittedName>
        <fullName evidence="2">Sugar phosphate isomerase/epimerase</fullName>
    </submittedName>
</protein>
<organism evidence="2 3">
    <name type="scientific">Synoicihabitans lomoniglobus</name>
    <dbReference type="NCBI Taxonomy" id="2909285"/>
    <lineage>
        <taxon>Bacteria</taxon>
        <taxon>Pseudomonadati</taxon>
        <taxon>Verrucomicrobiota</taxon>
        <taxon>Opitutia</taxon>
        <taxon>Opitutales</taxon>
        <taxon>Opitutaceae</taxon>
        <taxon>Synoicihabitans</taxon>
    </lineage>
</organism>
<dbReference type="InterPro" id="IPR050312">
    <property type="entry name" value="IolE/XylAMocC-like"/>
</dbReference>
<evidence type="ECO:0000313" key="2">
    <source>
        <dbReference type="EMBL" id="WED65154.1"/>
    </source>
</evidence>
<dbReference type="Pfam" id="PF01261">
    <property type="entry name" value="AP_endonuc_2"/>
    <property type="match status" value="1"/>
</dbReference>
<gene>
    <name evidence="2" type="ORF">PXH66_22685</name>
</gene>
<dbReference type="Proteomes" id="UP001218638">
    <property type="component" value="Chromosome"/>
</dbReference>
<dbReference type="RefSeq" id="WP_330929540.1">
    <property type="nucleotide sequence ID" value="NZ_CP119075.1"/>
</dbReference>
<dbReference type="AlphaFoldDB" id="A0AAE9ZXL9"/>
<accession>A0AAE9ZXL9</accession>
<dbReference type="KEGG" id="slom:PXH66_22685"/>
<keyword evidence="3" id="KW-1185">Reference proteome</keyword>
<dbReference type="EMBL" id="CP119075">
    <property type="protein sequence ID" value="WED65154.1"/>
    <property type="molecule type" value="Genomic_DNA"/>
</dbReference>
<dbReference type="InterPro" id="IPR013022">
    <property type="entry name" value="Xyl_isomerase-like_TIM-brl"/>
</dbReference>
<dbReference type="SUPFAM" id="SSF51658">
    <property type="entry name" value="Xylose isomerase-like"/>
    <property type="match status" value="1"/>
</dbReference>
<dbReference type="GO" id="GO:0016853">
    <property type="term" value="F:isomerase activity"/>
    <property type="evidence" value="ECO:0007669"/>
    <property type="project" value="UniProtKB-KW"/>
</dbReference>
<dbReference type="PANTHER" id="PTHR12110:SF41">
    <property type="entry name" value="INOSOSE DEHYDRATASE"/>
    <property type="match status" value="1"/>
</dbReference>
<sequence>MQRAQISVNLYSVREHLLTVDAFQHSMARLAGIGFQSVQLSGVDVDLMPAAEFVRICADHGLTITSAHEPSVRLLAEPQWSIDRLRALGVTDTAYPFPRDIDFGDPAAVDRWLRALDEAAAQLAAAGITLAYHNHHQEFTRVRGKLLYDRIFEETSLAGEPDTYWIQMGGGDPLAWTRRWAEAGRLSLLHLKDVRITSTGETRFGELGSGSLDFAPILAAAEVGGCRSYIIEQDQSYERDPFDAVGKSFAFLRDNFCA</sequence>
<feature type="domain" description="Xylose isomerase-like TIM barrel" evidence="1">
    <location>
        <begin position="28"/>
        <end position="253"/>
    </location>
</feature>
<dbReference type="InterPro" id="IPR036237">
    <property type="entry name" value="Xyl_isomerase-like_sf"/>
</dbReference>
<dbReference type="Gene3D" id="3.20.20.150">
    <property type="entry name" value="Divalent-metal-dependent TIM barrel enzymes"/>
    <property type="match status" value="1"/>
</dbReference>
<name>A0AAE9ZXL9_9BACT</name>
<evidence type="ECO:0000313" key="3">
    <source>
        <dbReference type="Proteomes" id="UP001218638"/>
    </source>
</evidence>
<keyword evidence="2" id="KW-0413">Isomerase</keyword>
<evidence type="ECO:0000259" key="1">
    <source>
        <dbReference type="Pfam" id="PF01261"/>
    </source>
</evidence>
<dbReference type="PANTHER" id="PTHR12110">
    <property type="entry name" value="HYDROXYPYRUVATE ISOMERASE"/>
    <property type="match status" value="1"/>
</dbReference>
<proteinExistence type="predicted"/>